<dbReference type="Proteomes" id="UP000015545">
    <property type="component" value="Segment"/>
</dbReference>
<protein>
    <submittedName>
        <fullName evidence="2">Uncharacterized protein</fullName>
    </submittedName>
</protein>
<accession>S5WKF4</accession>
<dbReference type="EMBL" id="KF147891">
    <property type="protein sequence ID" value="AGS82036.1"/>
    <property type="molecule type" value="Genomic_DNA"/>
</dbReference>
<evidence type="ECO:0000256" key="1">
    <source>
        <dbReference type="SAM" id="Coils"/>
    </source>
</evidence>
<name>S5WKF4_9CAUD</name>
<keyword evidence="1" id="KW-0175">Coiled coil</keyword>
<proteinExistence type="predicted"/>
<sequence>MTKVIELVGVEQLHIGKLTPAEIKRDYHRYLIEDVSSLFYEYRNRQVARDEVQEIRRRVEFLEEAYHSINGRTFGIMFNTHDGYLDMLLYPL</sequence>
<evidence type="ECO:0000313" key="2">
    <source>
        <dbReference type="EMBL" id="AGS82036.1"/>
    </source>
</evidence>
<evidence type="ECO:0000313" key="3">
    <source>
        <dbReference type="Proteomes" id="UP000015545"/>
    </source>
</evidence>
<feature type="coiled-coil region" evidence="1">
    <location>
        <begin position="45"/>
        <end position="72"/>
    </location>
</feature>
<gene>
    <name evidence="2" type="ORF">PaBG_00152</name>
</gene>
<keyword evidence="3" id="KW-1185">Reference proteome</keyword>
<reference evidence="2 3" key="1">
    <citation type="journal article" date="2014" name="Genome Announc.">
        <title>Complete Genome Sequence of the Novel Giant Pseudomonas Phage PaBG.</title>
        <authorList>
            <person name="Sykilinda N.N."/>
            <person name="Bondar A.A."/>
            <person name="Gorshkova A.S."/>
            <person name="Kurochkina L.P."/>
            <person name="Kulikov E.E."/>
            <person name="Shneider M.M."/>
            <person name="Kadykov V.A."/>
            <person name="Solovjeva N.V."/>
            <person name="Kabilov M.R."/>
            <person name="Mesyanzhinov V.V."/>
            <person name="Vlassov V.V."/>
            <person name="Drukker V.V."/>
            <person name="Miroshnikov K.A."/>
        </authorList>
    </citation>
    <scope>NUCLEOTIDE SEQUENCE [LARGE SCALE GENOMIC DNA]</scope>
</reference>
<organism evidence="2 3">
    <name type="scientific">Pseudomonas phage PaBG</name>
    <dbReference type="NCBI Taxonomy" id="1335230"/>
    <lineage>
        <taxon>Viruses</taxon>
        <taxon>Duplodnaviria</taxon>
        <taxon>Heunggongvirae</taxon>
        <taxon>Uroviricota</taxon>
        <taxon>Caudoviricetes</taxon>
        <taxon>Baikalvirus</taxon>
        <taxon>Baikalvirus PaBG</taxon>
    </lineage>
</organism>